<name>A0A106BYV8_SHEFR</name>
<protein>
    <submittedName>
        <fullName evidence="1">Zinc chelation protein SecC</fullName>
    </submittedName>
</protein>
<evidence type="ECO:0000313" key="2">
    <source>
        <dbReference type="Proteomes" id="UP000055702"/>
    </source>
</evidence>
<dbReference type="Proteomes" id="UP000055702">
    <property type="component" value="Unassembled WGS sequence"/>
</dbReference>
<dbReference type="InterPro" id="IPR004027">
    <property type="entry name" value="SEC_C_motif"/>
</dbReference>
<sequence length="112" mass="12190">MSDKYFFKGRRTPKPAYGESGYNTKRAAKLGTEALPLILSVQTEARQHEVAAMVAEQQLFANITIDAEKPENIVDLTGLLNKPKAVTSEAKPNRNDACPCGSGKKYKKCCGA</sequence>
<dbReference type="NCBIfam" id="TIGR04102">
    <property type="entry name" value="SWIM_PBPRA1643"/>
    <property type="match status" value="1"/>
</dbReference>
<dbReference type="RefSeq" id="WP_059746521.1">
    <property type="nucleotide sequence ID" value="NZ_LRDC01000029.1"/>
</dbReference>
<dbReference type="InterPro" id="IPR026368">
    <property type="entry name" value="SWIM_PBPRA1643"/>
</dbReference>
<dbReference type="PANTHER" id="PTHR33747">
    <property type="entry name" value="UPF0225 PROTEIN SCO1677"/>
    <property type="match status" value="1"/>
</dbReference>
<dbReference type="PANTHER" id="PTHR33747:SF1">
    <property type="entry name" value="ADENYLATE CYCLASE-ASSOCIATED CAP C-TERMINAL DOMAIN-CONTAINING PROTEIN"/>
    <property type="match status" value="1"/>
</dbReference>
<dbReference type="AlphaFoldDB" id="A0A106BYV8"/>
<dbReference type="Gene3D" id="3.10.450.50">
    <property type="match status" value="1"/>
</dbReference>
<dbReference type="SUPFAM" id="SSF103642">
    <property type="entry name" value="Sec-C motif"/>
    <property type="match status" value="1"/>
</dbReference>
<comment type="caution">
    <text evidence="1">The sequence shown here is derived from an EMBL/GenBank/DDBJ whole genome shotgun (WGS) entry which is preliminary data.</text>
</comment>
<evidence type="ECO:0000313" key="1">
    <source>
        <dbReference type="EMBL" id="KVX01142.1"/>
    </source>
</evidence>
<accession>A0A106BYV8</accession>
<dbReference type="EMBL" id="LRDC01000029">
    <property type="protein sequence ID" value="KVX01142.1"/>
    <property type="molecule type" value="Genomic_DNA"/>
</dbReference>
<reference evidence="1 2" key="1">
    <citation type="submission" date="2016-01" db="EMBL/GenBank/DDBJ databases">
        <title>Draft genome of the antarctic isolate Shewanella frigidimarina Ag06-30.</title>
        <authorList>
            <person name="Parmeciano Di Noto G."/>
            <person name="Vazquez S."/>
            <person name="Mac Cormack W."/>
            <person name="Iriarte A."/>
            <person name="Quiroga C."/>
        </authorList>
    </citation>
    <scope>NUCLEOTIDE SEQUENCE [LARGE SCALE GENOMIC DNA]</scope>
    <source>
        <strain evidence="1 2">Ag06-30</strain>
    </source>
</reference>
<proteinExistence type="predicted"/>
<organism evidence="1">
    <name type="scientific">Shewanella frigidimarina</name>
    <dbReference type="NCBI Taxonomy" id="56812"/>
    <lineage>
        <taxon>Bacteria</taxon>
        <taxon>Pseudomonadati</taxon>
        <taxon>Pseudomonadota</taxon>
        <taxon>Gammaproteobacteria</taxon>
        <taxon>Alteromonadales</taxon>
        <taxon>Shewanellaceae</taxon>
        <taxon>Shewanella</taxon>
    </lineage>
</organism>
<dbReference type="Pfam" id="PF02810">
    <property type="entry name" value="SEC-C"/>
    <property type="match status" value="1"/>
</dbReference>
<gene>
    <name evidence="1" type="ORF">AWJ07_06730</name>
</gene>